<dbReference type="Pfam" id="PF16344">
    <property type="entry name" value="FecR_C"/>
    <property type="match status" value="1"/>
</dbReference>
<comment type="caution">
    <text evidence="4">The sequence shown here is derived from an EMBL/GenBank/DDBJ whole genome shotgun (WGS) entry which is preliminary data.</text>
</comment>
<dbReference type="Gene3D" id="2.60.120.1440">
    <property type="match status" value="1"/>
</dbReference>
<organism evidence="4 5">
    <name type="scientific">Mucilaginibacter conchicola</name>
    <dbReference type="NCBI Taxonomy" id="2303333"/>
    <lineage>
        <taxon>Bacteria</taxon>
        <taxon>Pseudomonadati</taxon>
        <taxon>Bacteroidota</taxon>
        <taxon>Sphingobacteriia</taxon>
        <taxon>Sphingobacteriales</taxon>
        <taxon>Sphingobacteriaceae</taxon>
        <taxon>Mucilaginibacter</taxon>
    </lineage>
</organism>
<dbReference type="RefSeq" id="WP_117393872.1">
    <property type="nucleotide sequence ID" value="NZ_QWDC01000004.1"/>
</dbReference>
<keyword evidence="5" id="KW-1185">Reference proteome</keyword>
<evidence type="ECO:0000259" key="2">
    <source>
        <dbReference type="Pfam" id="PF04773"/>
    </source>
</evidence>
<dbReference type="AlphaFoldDB" id="A0A372NP91"/>
<dbReference type="PANTHER" id="PTHR30273">
    <property type="entry name" value="PERIPLASMIC SIGNAL SENSOR AND SIGMA FACTOR ACTIVATOR FECR-RELATED"/>
    <property type="match status" value="1"/>
</dbReference>
<feature type="transmembrane region" description="Helical" evidence="1">
    <location>
        <begin position="76"/>
        <end position="94"/>
    </location>
</feature>
<dbReference type="Gene3D" id="3.55.50.30">
    <property type="match status" value="1"/>
</dbReference>
<evidence type="ECO:0000313" key="5">
    <source>
        <dbReference type="Proteomes" id="UP000264217"/>
    </source>
</evidence>
<protein>
    <submittedName>
        <fullName evidence="4">DUF4974 domain-containing protein</fullName>
    </submittedName>
</protein>
<feature type="domain" description="FecR protein" evidence="2">
    <location>
        <begin position="106"/>
        <end position="201"/>
    </location>
</feature>
<dbReference type="InterPro" id="IPR012373">
    <property type="entry name" value="Ferrdict_sens_TM"/>
</dbReference>
<dbReference type="Proteomes" id="UP000264217">
    <property type="component" value="Unassembled WGS sequence"/>
</dbReference>
<dbReference type="GO" id="GO:0016989">
    <property type="term" value="F:sigma factor antagonist activity"/>
    <property type="evidence" value="ECO:0007669"/>
    <property type="project" value="TreeGrafter"/>
</dbReference>
<dbReference type="Pfam" id="PF04773">
    <property type="entry name" value="FecR"/>
    <property type="match status" value="1"/>
</dbReference>
<evidence type="ECO:0000259" key="3">
    <source>
        <dbReference type="Pfam" id="PF16344"/>
    </source>
</evidence>
<feature type="domain" description="Protein FecR C-terminal" evidence="3">
    <location>
        <begin position="249"/>
        <end position="317"/>
    </location>
</feature>
<proteinExistence type="predicted"/>
<dbReference type="OrthoDB" id="1524389at2"/>
<evidence type="ECO:0000256" key="1">
    <source>
        <dbReference type="SAM" id="Phobius"/>
    </source>
</evidence>
<dbReference type="PANTHER" id="PTHR30273:SF2">
    <property type="entry name" value="PROTEIN FECR"/>
    <property type="match status" value="1"/>
</dbReference>
<accession>A0A372NP91</accession>
<keyword evidence="1" id="KW-0472">Membrane</keyword>
<name>A0A372NP91_9SPHI</name>
<dbReference type="EMBL" id="QWDC01000004">
    <property type="protein sequence ID" value="RFZ90460.1"/>
    <property type="molecule type" value="Genomic_DNA"/>
</dbReference>
<evidence type="ECO:0000313" key="4">
    <source>
        <dbReference type="EMBL" id="RFZ90460.1"/>
    </source>
</evidence>
<gene>
    <name evidence="4" type="ORF">D0C36_21985</name>
</gene>
<dbReference type="InterPro" id="IPR032508">
    <property type="entry name" value="FecR_C"/>
</dbReference>
<dbReference type="InterPro" id="IPR006860">
    <property type="entry name" value="FecR"/>
</dbReference>
<reference evidence="4 5" key="1">
    <citation type="submission" date="2018-08" db="EMBL/GenBank/DDBJ databases">
        <title>Mucilaginibacter sp. MYSH2.</title>
        <authorList>
            <person name="Seo T."/>
        </authorList>
    </citation>
    <scope>NUCLEOTIDE SEQUENCE [LARGE SCALE GENOMIC DNA]</scope>
    <source>
        <strain evidence="4 5">MYSH2</strain>
    </source>
</reference>
<keyword evidence="1" id="KW-1133">Transmembrane helix</keyword>
<keyword evidence="1" id="KW-0812">Transmembrane</keyword>
<dbReference type="PIRSF" id="PIRSF018266">
    <property type="entry name" value="FecR"/>
    <property type="match status" value="1"/>
</dbReference>
<sequence length="323" mass="36378">MNTDRPAELKALLEKYKLDQCTPAEKARVEQWLQNLSNNAPDTVLNEKTILKRARRNIMEQTGFVPKSRIERIMPFMRVAAVLLLVAGGAAYWYSSVQTQAPVITRFATRRGEQKTIMLPDSTEITLNSSSALTLSSDFNQRNRRVSLVGEGFFHVKHNPAKPFIVSTGELQTRVLGTQFDVFAYPEEKDYKIAVVDGRVRVSEAAAGKVTPLAGVLTRNLMITYNKASHKSFVGHTDADDRAAWKTGRLYFEKASVRAMARALSRKYNVDIEVNDKPGQDCRYTVGFNNQPLDDVLRVLQKLTGLSYQYNNQKVIINTPNCN</sequence>